<evidence type="ECO:0000313" key="3">
    <source>
        <dbReference type="EMBL" id="CAH0546536.1"/>
    </source>
</evidence>
<dbReference type="Proteomes" id="UP001154078">
    <property type="component" value="Chromosome 1"/>
</dbReference>
<name>A0A9P0F9C8_BRAAE</name>
<feature type="compositionally biased region" description="Basic and acidic residues" evidence="1">
    <location>
        <begin position="74"/>
        <end position="83"/>
    </location>
</feature>
<accession>A0A9P0F9C8</accession>
<dbReference type="EMBL" id="OV121132">
    <property type="protein sequence ID" value="CAH0546536.1"/>
    <property type="molecule type" value="Genomic_DNA"/>
</dbReference>
<feature type="compositionally biased region" description="Gly residues" evidence="1">
    <location>
        <begin position="112"/>
        <end position="122"/>
    </location>
</feature>
<dbReference type="GO" id="GO:0003676">
    <property type="term" value="F:nucleic acid binding"/>
    <property type="evidence" value="ECO:0007669"/>
    <property type="project" value="InterPro"/>
</dbReference>
<protein>
    <recommendedName>
        <fullName evidence="2">U1-type domain-containing protein</fullName>
    </recommendedName>
</protein>
<feature type="domain" description="U1-type" evidence="2">
    <location>
        <begin position="379"/>
        <end position="416"/>
    </location>
</feature>
<dbReference type="OrthoDB" id="6354489at2759"/>
<feature type="compositionally biased region" description="Basic and acidic residues" evidence="1">
    <location>
        <begin position="253"/>
        <end position="281"/>
    </location>
</feature>
<feature type="domain" description="U1-type" evidence="2">
    <location>
        <begin position="286"/>
        <end position="320"/>
    </location>
</feature>
<feature type="compositionally biased region" description="Basic and acidic residues" evidence="1">
    <location>
        <begin position="517"/>
        <end position="550"/>
    </location>
</feature>
<dbReference type="InterPro" id="IPR026811">
    <property type="entry name" value="CIZ1"/>
</dbReference>
<dbReference type="InterPro" id="IPR013087">
    <property type="entry name" value="Znf_C2H2_type"/>
</dbReference>
<feature type="compositionally biased region" description="Low complexity" evidence="1">
    <location>
        <begin position="16"/>
        <end position="30"/>
    </location>
</feature>
<feature type="domain" description="U1-type" evidence="2">
    <location>
        <begin position="468"/>
        <end position="508"/>
    </location>
</feature>
<proteinExistence type="predicted"/>
<gene>
    <name evidence="3" type="ORF">MELIAE_LOCUS683</name>
</gene>
<dbReference type="GO" id="GO:0008270">
    <property type="term" value="F:zinc ion binding"/>
    <property type="evidence" value="ECO:0007669"/>
    <property type="project" value="InterPro"/>
</dbReference>
<organism evidence="3 4">
    <name type="scientific">Brassicogethes aeneus</name>
    <name type="common">Rape pollen beetle</name>
    <name type="synonym">Meligethes aeneus</name>
    <dbReference type="NCBI Taxonomy" id="1431903"/>
    <lineage>
        <taxon>Eukaryota</taxon>
        <taxon>Metazoa</taxon>
        <taxon>Ecdysozoa</taxon>
        <taxon>Arthropoda</taxon>
        <taxon>Hexapoda</taxon>
        <taxon>Insecta</taxon>
        <taxon>Pterygota</taxon>
        <taxon>Neoptera</taxon>
        <taxon>Endopterygota</taxon>
        <taxon>Coleoptera</taxon>
        <taxon>Polyphaga</taxon>
        <taxon>Cucujiformia</taxon>
        <taxon>Nitidulidae</taxon>
        <taxon>Meligethinae</taxon>
        <taxon>Brassicogethes</taxon>
    </lineage>
</organism>
<dbReference type="SMART" id="SM00451">
    <property type="entry name" value="ZnF_U1"/>
    <property type="match status" value="3"/>
</dbReference>
<feature type="region of interest" description="Disordered" evidence="1">
    <location>
        <begin position="224"/>
        <end position="281"/>
    </location>
</feature>
<feature type="region of interest" description="Disordered" evidence="1">
    <location>
        <begin position="517"/>
        <end position="632"/>
    </location>
</feature>
<dbReference type="AlphaFoldDB" id="A0A9P0F9C8"/>
<reference evidence="3" key="1">
    <citation type="submission" date="2021-12" db="EMBL/GenBank/DDBJ databases">
        <authorList>
            <person name="King R."/>
        </authorList>
    </citation>
    <scope>NUCLEOTIDE SEQUENCE</scope>
</reference>
<dbReference type="Pfam" id="PF12874">
    <property type="entry name" value="zf-met"/>
    <property type="match status" value="1"/>
</dbReference>
<dbReference type="SUPFAM" id="SSF57667">
    <property type="entry name" value="beta-beta-alpha zinc fingers"/>
    <property type="match status" value="1"/>
</dbReference>
<sequence>MSYYRPSFSQSLAMTRGRGFSPRGSSYRGSPRGGSSWGGGGRGTYSPRGGRSMSHSYDNRSKFSGDRFSSSRPSQDDYRRSGYRDNSYSGRDRSPDRKRIRTEAPSSRHEGGYGGGGGGYGGSNRYESSYSDRRSYSSNDRHGSLSRRDDFHRPMSRPPPSRGGYRGRLSSSRGGGRSRIMRERPRRRLIDTSYNVHKRIVPRTGDFARRLKISKMRSAIARRVVPKKDKKEAKEGEEDKEEKEDEEKEEGDDSKTEEKSPKKEKDKESESEGESGEEKKTLVRPRIKLMCPHCNLQAYTFRKYDMHLSSRTHLVMMRRIAIKQKSILAQMRQAQRNKQNELEKSSEDLQPRTNFCPLCKLNYKQRKSVHQSSEAHKNMKKFLMPYCKVCNITFKSPMIYESHCCSIEHIKRKQRVENGSDNSAEEDNLENFTTIDSVGDNDEVEEKIDEEKDEKEAIDVGIEQVHKVEAHYCDLCKMYLPRADETDMPKIISRHCKQRVHMQRYVRFKDLEKRAERLQRKETAEKEAKKKEGHKEGEEKKDAENGKIDKEEEEVDDKIWEDVEKDIGDIIAEAESGNKSSDEDEDDTHLNGERYDRFKLSEKNGDEAPKKEGEKPAEAVAEKVKVEAEEVK</sequence>
<dbReference type="PANTHER" id="PTHR15491:SF18">
    <property type="entry name" value="CIZ1 ZINC FINGER PROTEIN, ISOFORM A"/>
    <property type="match status" value="1"/>
</dbReference>
<evidence type="ECO:0000259" key="2">
    <source>
        <dbReference type="SMART" id="SM00451"/>
    </source>
</evidence>
<feature type="compositionally biased region" description="Acidic residues" evidence="1">
    <location>
        <begin position="235"/>
        <end position="252"/>
    </location>
</feature>
<dbReference type="PANTHER" id="PTHR15491">
    <property type="match status" value="1"/>
</dbReference>
<dbReference type="InterPro" id="IPR003604">
    <property type="entry name" value="Matrin/U1-like-C_Znf_C2H2"/>
</dbReference>
<feature type="compositionally biased region" description="Basic and acidic residues" evidence="1">
    <location>
        <begin position="130"/>
        <end position="153"/>
    </location>
</feature>
<keyword evidence="4" id="KW-1185">Reference proteome</keyword>
<feature type="compositionally biased region" description="Gly residues" evidence="1">
    <location>
        <begin position="31"/>
        <end position="43"/>
    </location>
</feature>
<feature type="region of interest" description="Disordered" evidence="1">
    <location>
        <begin position="1"/>
        <end position="190"/>
    </location>
</feature>
<feature type="compositionally biased region" description="Basic and acidic residues" evidence="1">
    <location>
        <begin position="588"/>
        <end position="632"/>
    </location>
</feature>
<feature type="compositionally biased region" description="Basic and acidic residues" evidence="1">
    <location>
        <begin position="557"/>
        <end position="568"/>
    </location>
</feature>
<dbReference type="InterPro" id="IPR036236">
    <property type="entry name" value="Znf_C2H2_sf"/>
</dbReference>
<evidence type="ECO:0000256" key="1">
    <source>
        <dbReference type="SAM" id="MobiDB-lite"/>
    </source>
</evidence>
<evidence type="ECO:0000313" key="4">
    <source>
        <dbReference type="Proteomes" id="UP001154078"/>
    </source>
</evidence>